<evidence type="ECO:0000313" key="1">
    <source>
        <dbReference type="EMBL" id="VEL43585.1"/>
    </source>
</evidence>
<proteinExistence type="predicted"/>
<organism evidence="1 2">
    <name type="scientific">Protopolystoma xenopodis</name>
    <dbReference type="NCBI Taxonomy" id="117903"/>
    <lineage>
        <taxon>Eukaryota</taxon>
        <taxon>Metazoa</taxon>
        <taxon>Spiralia</taxon>
        <taxon>Lophotrochozoa</taxon>
        <taxon>Platyhelminthes</taxon>
        <taxon>Monogenea</taxon>
        <taxon>Polyopisthocotylea</taxon>
        <taxon>Polystomatidea</taxon>
        <taxon>Polystomatidae</taxon>
        <taxon>Protopolystoma</taxon>
    </lineage>
</organism>
<dbReference type="Proteomes" id="UP000784294">
    <property type="component" value="Unassembled WGS sequence"/>
</dbReference>
<reference evidence="1" key="1">
    <citation type="submission" date="2018-11" db="EMBL/GenBank/DDBJ databases">
        <authorList>
            <consortium name="Pathogen Informatics"/>
        </authorList>
    </citation>
    <scope>NUCLEOTIDE SEQUENCE</scope>
</reference>
<evidence type="ECO:0000313" key="2">
    <source>
        <dbReference type="Proteomes" id="UP000784294"/>
    </source>
</evidence>
<dbReference type="AlphaFoldDB" id="A0A3S5C980"/>
<name>A0A3S5C980_9PLAT</name>
<dbReference type="EMBL" id="CAAALY010282954">
    <property type="protein sequence ID" value="VEL43585.1"/>
    <property type="molecule type" value="Genomic_DNA"/>
</dbReference>
<sequence>MPIWSSGHLVIPSCLFVRPSYEAVSVAPTRQQLRCITQDVGPFVILPLFERPKRGGHVMGLHSTIACDF</sequence>
<comment type="caution">
    <text evidence="1">The sequence shown here is derived from an EMBL/GenBank/DDBJ whole genome shotgun (WGS) entry which is preliminary data.</text>
</comment>
<gene>
    <name evidence="1" type="ORF">PXEA_LOCUS37025</name>
</gene>
<accession>A0A3S5C980</accession>
<protein>
    <submittedName>
        <fullName evidence="1">Uncharacterized protein</fullName>
    </submittedName>
</protein>
<keyword evidence="2" id="KW-1185">Reference proteome</keyword>